<organism evidence="10 11">
    <name type="scientific">Egibacter rhizosphaerae</name>
    <dbReference type="NCBI Taxonomy" id="1670831"/>
    <lineage>
        <taxon>Bacteria</taxon>
        <taxon>Bacillati</taxon>
        <taxon>Actinomycetota</taxon>
        <taxon>Nitriliruptoria</taxon>
        <taxon>Egibacterales</taxon>
        <taxon>Egibacteraceae</taxon>
        <taxon>Egibacter</taxon>
    </lineage>
</organism>
<keyword evidence="6 10" id="KW-0418">Kinase</keyword>
<reference evidence="10 11" key="1">
    <citation type="submission" date="2019-01" db="EMBL/GenBank/DDBJ databases">
        <title>Egibacter rhizosphaerae EGI 80759T.</title>
        <authorList>
            <person name="Chen D.-D."/>
            <person name="Tian Y."/>
            <person name="Jiao J.-Y."/>
            <person name="Zhang X.-T."/>
            <person name="Zhang Y.-G."/>
            <person name="Zhang Y."/>
            <person name="Xiao M."/>
            <person name="Shu W.-S."/>
            <person name="Li W.-J."/>
        </authorList>
    </citation>
    <scope>NUCLEOTIDE SEQUENCE [LARGE SCALE GENOMIC DNA]</scope>
    <source>
        <strain evidence="10 11">EGI 80759</strain>
    </source>
</reference>
<name>A0A411YL76_9ACTN</name>
<dbReference type="InterPro" id="IPR000550">
    <property type="entry name" value="Hppk"/>
</dbReference>
<evidence type="ECO:0000313" key="11">
    <source>
        <dbReference type="Proteomes" id="UP000291469"/>
    </source>
</evidence>
<proteinExistence type="predicted"/>
<evidence type="ECO:0000256" key="5">
    <source>
        <dbReference type="ARBA" id="ARBA00022741"/>
    </source>
</evidence>
<dbReference type="Proteomes" id="UP000291469">
    <property type="component" value="Chromosome"/>
</dbReference>
<dbReference type="PANTHER" id="PTHR43071">
    <property type="entry name" value="2-AMINO-4-HYDROXY-6-HYDROXYMETHYLDIHYDROPTERIDINE PYROPHOSPHOKINASE"/>
    <property type="match status" value="1"/>
</dbReference>
<gene>
    <name evidence="10" type="primary">folK</name>
    <name evidence="10" type="ORF">ER308_06780</name>
</gene>
<keyword evidence="4 10" id="KW-0808">Transferase</keyword>
<evidence type="ECO:0000256" key="1">
    <source>
        <dbReference type="ARBA" id="ARBA00000198"/>
    </source>
</evidence>
<accession>A0A411YL76</accession>
<dbReference type="EC" id="2.7.6.3" evidence="3"/>
<protein>
    <recommendedName>
        <fullName evidence="3">2-amino-4-hydroxy-6-hydroxymethyldihydropteridine diphosphokinase</fullName>
        <ecNumber evidence="3">2.7.6.3</ecNumber>
    </recommendedName>
</protein>
<keyword evidence="8" id="KW-0289">Folate biosynthesis</keyword>
<evidence type="ECO:0000256" key="6">
    <source>
        <dbReference type="ARBA" id="ARBA00022777"/>
    </source>
</evidence>
<dbReference type="GO" id="GO:0005524">
    <property type="term" value="F:ATP binding"/>
    <property type="evidence" value="ECO:0007669"/>
    <property type="project" value="UniProtKB-KW"/>
</dbReference>
<dbReference type="CDD" id="cd00483">
    <property type="entry name" value="HPPK"/>
    <property type="match status" value="1"/>
</dbReference>
<comment type="pathway">
    <text evidence="2">Cofactor biosynthesis; tetrahydrofolate biosynthesis; 2-amino-4-hydroxy-6-hydroxymethyl-7,8-dihydropteridine diphosphate from 7,8-dihydroneopterin triphosphate: step 4/4.</text>
</comment>
<evidence type="ECO:0000256" key="4">
    <source>
        <dbReference type="ARBA" id="ARBA00022679"/>
    </source>
</evidence>
<evidence type="ECO:0000259" key="9">
    <source>
        <dbReference type="PROSITE" id="PS00794"/>
    </source>
</evidence>
<dbReference type="NCBIfam" id="TIGR01498">
    <property type="entry name" value="folK"/>
    <property type="match status" value="1"/>
</dbReference>
<evidence type="ECO:0000313" key="10">
    <source>
        <dbReference type="EMBL" id="QBI21947.1"/>
    </source>
</evidence>
<keyword evidence="5" id="KW-0547">Nucleotide-binding</keyword>
<dbReference type="OrthoDB" id="9808041at2"/>
<dbReference type="SUPFAM" id="SSF55083">
    <property type="entry name" value="6-hydroxymethyl-7,8-dihydropterin pyrophosphokinase, HPPK"/>
    <property type="match status" value="1"/>
</dbReference>
<dbReference type="Gene3D" id="3.30.70.560">
    <property type="entry name" value="7,8-Dihydro-6-hydroxymethylpterin-pyrophosphokinase HPPK"/>
    <property type="match status" value="1"/>
</dbReference>
<dbReference type="GO" id="GO:0003848">
    <property type="term" value="F:2-amino-4-hydroxy-6-hydroxymethyldihydropteridine diphosphokinase activity"/>
    <property type="evidence" value="ECO:0007669"/>
    <property type="project" value="UniProtKB-EC"/>
</dbReference>
<dbReference type="UniPathway" id="UPA00077">
    <property type="reaction ID" value="UER00155"/>
</dbReference>
<evidence type="ECO:0000256" key="8">
    <source>
        <dbReference type="ARBA" id="ARBA00022909"/>
    </source>
</evidence>
<dbReference type="PROSITE" id="PS00794">
    <property type="entry name" value="HPPK"/>
    <property type="match status" value="1"/>
</dbReference>
<evidence type="ECO:0000256" key="3">
    <source>
        <dbReference type="ARBA" id="ARBA00013253"/>
    </source>
</evidence>
<dbReference type="EMBL" id="CP036402">
    <property type="protein sequence ID" value="QBI21947.1"/>
    <property type="molecule type" value="Genomic_DNA"/>
</dbReference>
<dbReference type="GO" id="GO:0046654">
    <property type="term" value="P:tetrahydrofolate biosynthetic process"/>
    <property type="evidence" value="ECO:0007669"/>
    <property type="project" value="UniProtKB-UniPathway"/>
</dbReference>
<dbReference type="GO" id="GO:0016301">
    <property type="term" value="F:kinase activity"/>
    <property type="evidence" value="ECO:0007669"/>
    <property type="project" value="UniProtKB-KW"/>
</dbReference>
<dbReference type="KEGG" id="erz:ER308_06780"/>
<dbReference type="Pfam" id="PF01288">
    <property type="entry name" value="HPPK"/>
    <property type="match status" value="1"/>
</dbReference>
<dbReference type="PANTHER" id="PTHR43071:SF1">
    <property type="entry name" value="2-AMINO-4-HYDROXY-6-HYDROXYMETHYLDIHYDROPTERIDINE PYROPHOSPHOKINASE"/>
    <property type="match status" value="1"/>
</dbReference>
<sequence>MPPRRREATAFLGLGSNLGDRLAHLQDAVDLLHSRPGLRVVKLSSAYETEPVGGEHVGDEFLNLVVRVATRASPQRLLTASQAVEQALGRVRTVRWGPRTIDVDILLYDQRAVQTRRLQIPHPRLHERAFVLVPLCELAPDHPLPDGRTVAEVRDALGAAAGVEVSQLEVELPTSRNGGARA</sequence>
<keyword evidence="11" id="KW-1185">Reference proteome</keyword>
<keyword evidence="7" id="KW-0067">ATP-binding</keyword>
<comment type="catalytic activity">
    <reaction evidence="1">
        <text>6-hydroxymethyl-7,8-dihydropterin + ATP = (7,8-dihydropterin-6-yl)methyl diphosphate + AMP + H(+)</text>
        <dbReference type="Rhea" id="RHEA:11412"/>
        <dbReference type="ChEBI" id="CHEBI:15378"/>
        <dbReference type="ChEBI" id="CHEBI:30616"/>
        <dbReference type="ChEBI" id="CHEBI:44841"/>
        <dbReference type="ChEBI" id="CHEBI:72950"/>
        <dbReference type="ChEBI" id="CHEBI:456215"/>
        <dbReference type="EC" id="2.7.6.3"/>
    </reaction>
</comment>
<dbReference type="InterPro" id="IPR035907">
    <property type="entry name" value="Hppk_sf"/>
</dbReference>
<dbReference type="GO" id="GO:0046656">
    <property type="term" value="P:folic acid biosynthetic process"/>
    <property type="evidence" value="ECO:0007669"/>
    <property type="project" value="UniProtKB-KW"/>
</dbReference>
<feature type="domain" description="7,8-dihydro-6-hydroxymethylpterin-pyrophosphokinase" evidence="9">
    <location>
        <begin position="95"/>
        <end position="106"/>
    </location>
</feature>
<dbReference type="AlphaFoldDB" id="A0A411YL76"/>
<evidence type="ECO:0000256" key="2">
    <source>
        <dbReference type="ARBA" id="ARBA00005051"/>
    </source>
</evidence>
<evidence type="ECO:0000256" key="7">
    <source>
        <dbReference type="ARBA" id="ARBA00022840"/>
    </source>
</evidence>